<evidence type="ECO:0000313" key="3">
    <source>
        <dbReference type="Proteomes" id="UP000481852"/>
    </source>
</evidence>
<keyword evidence="3" id="KW-1185">Reference proteome</keyword>
<dbReference type="AlphaFoldDB" id="A0A6L5X4Q2"/>
<protein>
    <submittedName>
        <fullName evidence="2">YfhO family protein</fullName>
    </submittedName>
</protein>
<dbReference type="Proteomes" id="UP000481852">
    <property type="component" value="Unassembled WGS sequence"/>
</dbReference>
<reference evidence="2 3" key="1">
    <citation type="submission" date="2019-08" db="EMBL/GenBank/DDBJ databases">
        <title>In-depth cultivation of the pig gut microbiome towards novel bacterial diversity and tailored functional studies.</title>
        <authorList>
            <person name="Wylensek D."/>
            <person name="Hitch T.C.A."/>
            <person name="Clavel T."/>
        </authorList>
    </citation>
    <scope>NUCLEOTIDE SEQUENCE [LARGE SCALE GENOMIC DNA]</scope>
    <source>
        <strain evidence="2 3">Oil+RF-744-WCA-WT-11</strain>
    </source>
</reference>
<organism evidence="2 3">
    <name type="scientific">Porcincola intestinalis</name>
    <dbReference type="NCBI Taxonomy" id="2606632"/>
    <lineage>
        <taxon>Bacteria</taxon>
        <taxon>Bacillati</taxon>
        <taxon>Bacillota</taxon>
        <taxon>Clostridia</taxon>
        <taxon>Lachnospirales</taxon>
        <taxon>Lachnospiraceae</taxon>
        <taxon>Porcincola</taxon>
    </lineage>
</organism>
<dbReference type="RefSeq" id="WP_154524198.1">
    <property type="nucleotide sequence ID" value="NZ_VULZ01000004.1"/>
</dbReference>
<name>A0A6L5X4Q2_9FIRM</name>
<feature type="transmembrane region" description="Helical" evidence="1">
    <location>
        <begin position="305"/>
        <end position="325"/>
    </location>
</feature>
<feature type="transmembrane region" description="Helical" evidence="1">
    <location>
        <begin position="394"/>
        <end position="412"/>
    </location>
</feature>
<feature type="transmembrane region" description="Helical" evidence="1">
    <location>
        <begin position="12"/>
        <end position="35"/>
    </location>
</feature>
<feature type="transmembrane region" description="Helical" evidence="1">
    <location>
        <begin position="337"/>
        <end position="360"/>
    </location>
</feature>
<keyword evidence="1" id="KW-0472">Membrane</keyword>
<proteinExistence type="predicted"/>
<evidence type="ECO:0000313" key="2">
    <source>
        <dbReference type="EMBL" id="MSS14437.1"/>
    </source>
</evidence>
<dbReference type="InterPro" id="IPR018580">
    <property type="entry name" value="Uncharacterised_YfhO"/>
</dbReference>
<feature type="transmembrane region" description="Helical" evidence="1">
    <location>
        <begin position="836"/>
        <end position="853"/>
    </location>
</feature>
<accession>A0A6L5X4Q2</accession>
<keyword evidence="1" id="KW-1133">Transmembrane helix</keyword>
<feature type="transmembrane region" description="Helical" evidence="1">
    <location>
        <begin position="366"/>
        <end position="387"/>
    </location>
</feature>
<gene>
    <name evidence="2" type="ORF">FYJ35_05170</name>
</gene>
<feature type="transmembrane region" description="Helical" evidence="1">
    <location>
        <begin position="164"/>
        <end position="184"/>
    </location>
</feature>
<evidence type="ECO:0000256" key="1">
    <source>
        <dbReference type="SAM" id="Phobius"/>
    </source>
</evidence>
<dbReference type="EMBL" id="VULZ01000004">
    <property type="protein sequence ID" value="MSS14437.1"/>
    <property type="molecule type" value="Genomic_DNA"/>
</dbReference>
<comment type="caution">
    <text evidence="2">The sequence shown here is derived from an EMBL/GenBank/DDBJ whole genome shotgun (WGS) entry which is preliminary data.</text>
</comment>
<feature type="transmembrane region" description="Helical" evidence="1">
    <location>
        <begin position="107"/>
        <end position="127"/>
    </location>
</feature>
<feature type="transmembrane region" description="Helical" evidence="1">
    <location>
        <begin position="424"/>
        <end position="445"/>
    </location>
</feature>
<keyword evidence="1" id="KW-0812">Transmembrane</keyword>
<feature type="transmembrane region" description="Helical" evidence="1">
    <location>
        <begin position="191"/>
        <end position="220"/>
    </location>
</feature>
<sequence>MPAKIEKNRCVFGELACFFTSILILMILFTIYHYAPFGNNSLATMDANIQYIDFFAYLKDVLVGKNNISYSFGKTLGGTNAAVFSYYLASPLNLLVIFFSKSNLNSFFDILVALKCGIAAVTMHIFLRERFSVSQSEKSKKVFCYLLSVCYALSQYSLAQSSNIMWLEGVYLLPLILLGVYRLIYYRKRGFLSVAVGLSIIFNWYTGGINCLFSAIWFFFELFNYRLMNHNKDNTNSSILRTIINYTISMTIGICLSAVLFFPTIAALKKSGRGSLNVGLLKDYSFTGPIVSAIEAYSLGAKSSYGRVSLYCGSIVIIGCISFFFKKEIDKKQKVYFGSLLAFILMLFYWRPLFVLFSLLKSADSYWYRYSYVGIFALVFVAANFYLQYMHWEDWFTITKSGVFFAALLLLVNYTQSVENIRWIQYSAVIMGIVGCLCGVSIYLYHSRSTGYKTVSLCLICMVFFECAYSTKLLMTEYHTSDVGKYREYSKAAEEQVNRVQKSDNEVYRISQTSTRNMGTDNLTAYYNESLAYNYWSISGYTSSPDDIQRDLLNRLGYRENGGSLCIVNTSIISADALLGVKYIFSEYPIKGYEKLKENVYNNKSTYLNPYVLPMAFTYKQQKDITESTSENPFEYQNQLYSQLAGKDLKIFAPLSYKRRVNENGSLTYNIQVPKYNHVIYGNLPWNSEFDGILDINNKYKTRYACWLSPSVFYVPTEKGDKEARITVTSSNTVDLKQGDEQFYALDLDTFSEVVKKLQAKRADSISMTNGNVAIHTQAKKGESLYVSVPFDSGWAVTVNGKKVSPELFADCMYSIELVDGENDIQMKYQVPGSRLGAIVSIIGVLGIFCLVLQQKRGKKR</sequence>
<feature type="transmembrane region" description="Helical" evidence="1">
    <location>
        <begin position="243"/>
        <end position="268"/>
    </location>
</feature>
<dbReference type="PANTHER" id="PTHR38454">
    <property type="entry name" value="INTEGRAL MEMBRANE PROTEIN-RELATED"/>
    <property type="match status" value="1"/>
</dbReference>
<dbReference type="Pfam" id="PF09586">
    <property type="entry name" value="YfhO"/>
    <property type="match status" value="1"/>
</dbReference>
<dbReference type="PANTHER" id="PTHR38454:SF1">
    <property type="entry name" value="INTEGRAL MEMBRANE PROTEIN"/>
    <property type="match status" value="1"/>
</dbReference>